<reference evidence="1 2" key="1">
    <citation type="submission" date="2018-03" db="EMBL/GenBank/DDBJ databases">
        <title>Genomic Encyclopedia of Archaeal and Bacterial Type Strains, Phase II (KMG-II): from individual species to whole genera.</title>
        <authorList>
            <person name="Goeker M."/>
        </authorList>
    </citation>
    <scope>NUCLEOTIDE SEQUENCE [LARGE SCALE GENOMIC DNA]</scope>
    <source>
        <strain evidence="1 2">DSM 27929</strain>
    </source>
</reference>
<keyword evidence="2" id="KW-1185">Reference proteome</keyword>
<evidence type="ECO:0000313" key="2">
    <source>
        <dbReference type="Proteomes" id="UP000238157"/>
    </source>
</evidence>
<dbReference type="Gene3D" id="2.180.10.10">
    <property type="entry name" value="RHS repeat-associated core"/>
    <property type="match status" value="1"/>
</dbReference>
<dbReference type="EMBL" id="PVTR01000006">
    <property type="protein sequence ID" value="PRY87642.1"/>
    <property type="molecule type" value="Genomic_DNA"/>
</dbReference>
<organism evidence="1 2">
    <name type="scientific">Mongoliibacter ruber</name>
    <dbReference type="NCBI Taxonomy" id="1750599"/>
    <lineage>
        <taxon>Bacteria</taxon>
        <taxon>Pseudomonadati</taxon>
        <taxon>Bacteroidota</taxon>
        <taxon>Cytophagia</taxon>
        <taxon>Cytophagales</taxon>
        <taxon>Cyclobacteriaceae</taxon>
        <taxon>Mongoliibacter</taxon>
    </lineage>
</organism>
<gene>
    <name evidence="1" type="ORF">CLW00_106269</name>
</gene>
<protein>
    <recommendedName>
        <fullName evidence="3">RHS repeat-associated core domain-containing protein</fullName>
    </recommendedName>
</protein>
<comment type="caution">
    <text evidence="1">The sequence shown here is derived from an EMBL/GenBank/DDBJ whole genome shotgun (WGS) entry which is preliminary data.</text>
</comment>
<dbReference type="OrthoDB" id="667524at2"/>
<accession>A0A2T0WLV8</accession>
<dbReference type="AlphaFoldDB" id="A0A2T0WLV8"/>
<dbReference type="RefSeq" id="WP_106133922.1">
    <property type="nucleotide sequence ID" value="NZ_PVTR01000006.1"/>
</dbReference>
<dbReference type="Proteomes" id="UP000238157">
    <property type="component" value="Unassembled WGS sequence"/>
</dbReference>
<evidence type="ECO:0000313" key="1">
    <source>
        <dbReference type="EMBL" id="PRY87642.1"/>
    </source>
</evidence>
<name>A0A2T0WLV8_9BACT</name>
<proteinExistence type="predicted"/>
<sequence>MEIASIIKAYLPRKLSGETSDDVWFDQFSIQSTGPIIVQETHYDPWGVELEGLGYQYGGIKKNRYLYNAKEHITDNDINIYDYGARTYNPVPIAIGVDGVL</sequence>
<evidence type="ECO:0008006" key="3">
    <source>
        <dbReference type="Google" id="ProtNLM"/>
    </source>
</evidence>